<dbReference type="STRING" id="667725.A0A0L0GC34"/>
<dbReference type="GO" id="GO:0006654">
    <property type="term" value="P:phosphatidic acid biosynthetic process"/>
    <property type="evidence" value="ECO:0007669"/>
    <property type="project" value="TreeGrafter"/>
</dbReference>
<reference evidence="3 4" key="1">
    <citation type="submission" date="2011-02" db="EMBL/GenBank/DDBJ databases">
        <title>The Genome Sequence of Sphaeroforma arctica JP610.</title>
        <authorList>
            <consortium name="The Broad Institute Genome Sequencing Platform"/>
            <person name="Russ C."/>
            <person name="Cuomo C."/>
            <person name="Young S.K."/>
            <person name="Zeng Q."/>
            <person name="Gargeya S."/>
            <person name="Alvarado L."/>
            <person name="Berlin A."/>
            <person name="Chapman S.B."/>
            <person name="Chen Z."/>
            <person name="Freedman E."/>
            <person name="Gellesch M."/>
            <person name="Goldberg J."/>
            <person name="Griggs A."/>
            <person name="Gujja S."/>
            <person name="Heilman E."/>
            <person name="Heiman D."/>
            <person name="Howarth C."/>
            <person name="Mehta T."/>
            <person name="Neiman D."/>
            <person name="Pearson M."/>
            <person name="Roberts A."/>
            <person name="Saif S."/>
            <person name="Shea T."/>
            <person name="Shenoy N."/>
            <person name="Sisk P."/>
            <person name="Stolte C."/>
            <person name="Sykes S."/>
            <person name="White J."/>
            <person name="Yandava C."/>
            <person name="Burger G."/>
            <person name="Gray M.W."/>
            <person name="Holland P.W.H."/>
            <person name="King N."/>
            <person name="Lang F.B.F."/>
            <person name="Roger A.J."/>
            <person name="Ruiz-Trillo I."/>
            <person name="Haas B."/>
            <person name="Nusbaum C."/>
            <person name="Birren B."/>
        </authorList>
    </citation>
    <scope>NUCLEOTIDE SEQUENCE [LARGE SCALE GENOMIC DNA]</scope>
    <source>
        <strain evidence="3 4">JP610</strain>
    </source>
</reference>
<keyword evidence="4" id="KW-1185">Reference proteome</keyword>
<dbReference type="OrthoDB" id="7457040at2759"/>
<dbReference type="SUPFAM" id="SSF53474">
    <property type="entry name" value="alpha/beta-Hydrolases"/>
    <property type="match status" value="1"/>
</dbReference>
<dbReference type="GeneID" id="25901883"/>
<dbReference type="Proteomes" id="UP000054560">
    <property type="component" value="Unassembled WGS sequence"/>
</dbReference>
<organism evidence="3 4">
    <name type="scientific">Sphaeroforma arctica JP610</name>
    <dbReference type="NCBI Taxonomy" id="667725"/>
    <lineage>
        <taxon>Eukaryota</taxon>
        <taxon>Ichthyosporea</taxon>
        <taxon>Ichthyophonida</taxon>
        <taxon>Sphaeroforma</taxon>
    </lineage>
</organism>
<sequence length="323" mass="35675">MWGRIRQIWMPSNHKALLASQEALLSQFNSTRLWSKSVAVGDGDVINYVDSLYEDGSKSSDGRSLANTNRRTTKHGIDSVQSDIPLVMLHGYGSGLGFFFRNYDAMCARVPRVLGVDWLGMGGSSRPRRCSLPPRVPLLCRGSFSERQAIDFFTDALEKWRESVGLDRFHLLGHSLGGYLVAQYALKYPERVESLTMASPAGIAHPPAPRQILSDQGQSVSPPALPLSLRLIDAAWANNVTPQQLIRMFGRRGPGLTLSAVKRRFGAGRTIQTSSTVLFCSTSMGIERVGSTQGVVCMSVSRRVQKTLRRCRYLIPTTVDGMR</sequence>
<accession>A0A0L0GC34</accession>
<dbReference type="RefSeq" id="XP_014160371.1">
    <property type="nucleotide sequence ID" value="XM_014304896.1"/>
</dbReference>
<comment type="similarity">
    <text evidence="1">Belongs to the peptidase S33 family. ABHD4/ABHD5 subfamily.</text>
</comment>
<dbReference type="EMBL" id="KQ241650">
    <property type="protein sequence ID" value="KNC86469.1"/>
    <property type="molecule type" value="Genomic_DNA"/>
</dbReference>
<dbReference type="InterPro" id="IPR029058">
    <property type="entry name" value="AB_hydrolase_fold"/>
</dbReference>
<name>A0A0L0GC34_9EUKA</name>
<feature type="domain" description="AB hydrolase-1" evidence="2">
    <location>
        <begin position="85"/>
        <end position="218"/>
    </location>
</feature>
<protein>
    <recommendedName>
        <fullName evidence="2">AB hydrolase-1 domain-containing protein</fullName>
    </recommendedName>
</protein>
<dbReference type="Pfam" id="PF00561">
    <property type="entry name" value="Abhydrolase_1"/>
    <property type="match status" value="1"/>
</dbReference>
<dbReference type="GO" id="GO:0042171">
    <property type="term" value="F:lysophosphatidic acid acyltransferase activity"/>
    <property type="evidence" value="ECO:0007669"/>
    <property type="project" value="TreeGrafter"/>
</dbReference>
<dbReference type="PANTHER" id="PTHR42886">
    <property type="entry name" value="RE40534P-RELATED"/>
    <property type="match status" value="1"/>
</dbReference>
<dbReference type="GO" id="GO:0055088">
    <property type="term" value="P:lipid homeostasis"/>
    <property type="evidence" value="ECO:0007669"/>
    <property type="project" value="TreeGrafter"/>
</dbReference>
<gene>
    <name evidence="3" type="ORF">SARC_01379</name>
</gene>
<dbReference type="eggNOG" id="KOG4409">
    <property type="taxonomic scope" value="Eukaryota"/>
</dbReference>
<proteinExistence type="inferred from homology"/>
<dbReference type="GO" id="GO:0052689">
    <property type="term" value="F:carboxylic ester hydrolase activity"/>
    <property type="evidence" value="ECO:0007669"/>
    <property type="project" value="TreeGrafter"/>
</dbReference>
<dbReference type="AlphaFoldDB" id="A0A0L0GC34"/>
<evidence type="ECO:0000313" key="4">
    <source>
        <dbReference type="Proteomes" id="UP000054560"/>
    </source>
</evidence>
<evidence type="ECO:0000256" key="1">
    <source>
        <dbReference type="ARBA" id="ARBA00038097"/>
    </source>
</evidence>
<dbReference type="PANTHER" id="PTHR42886:SF29">
    <property type="entry name" value="PUMMELIG, ISOFORM A"/>
    <property type="match status" value="1"/>
</dbReference>
<evidence type="ECO:0000313" key="3">
    <source>
        <dbReference type="EMBL" id="KNC86469.1"/>
    </source>
</evidence>
<dbReference type="InterPro" id="IPR000073">
    <property type="entry name" value="AB_hydrolase_1"/>
</dbReference>
<dbReference type="Gene3D" id="3.40.50.1820">
    <property type="entry name" value="alpha/beta hydrolase"/>
    <property type="match status" value="1"/>
</dbReference>
<evidence type="ECO:0000259" key="2">
    <source>
        <dbReference type="Pfam" id="PF00561"/>
    </source>
</evidence>